<keyword evidence="3" id="KW-1185">Reference proteome</keyword>
<gene>
    <name evidence="2" type="ORF">FISHEDRAFT_69658</name>
</gene>
<feature type="region of interest" description="Disordered" evidence="1">
    <location>
        <begin position="16"/>
        <end position="125"/>
    </location>
</feature>
<dbReference type="AlphaFoldDB" id="A0A0D7AMV6"/>
<protein>
    <submittedName>
        <fullName evidence="2">Uncharacterized protein</fullName>
    </submittedName>
</protein>
<dbReference type="Proteomes" id="UP000054144">
    <property type="component" value="Unassembled WGS sequence"/>
</dbReference>
<feature type="compositionally biased region" description="Basic and acidic residues" evidence="1">
    <location>
        <begin position="51"/>
        <end position="65"/>
    </location>
</feature>
<name>A0A0D7AMV6_9AGAR</name>
<evidence type="ECO:0000313" key="3">
    <source>
        <dbReference type="Proteomes" id="UP000054144"/>
    </source>
</evidence>
<evidence type="ECO:0000313" key="2">
    <source>
        <dbReference type="EMBL" id="KIY52646.1"/>
    </source>
</evidence>
<organism evidence="2 3">
    <name type="scientific">Fistulina hepatica ATCC 64428</name>
    <dbReference type="NCBI Taxonomy" id="1128425"/>
    <lineage>
        <taxon>Eukaryota</taxon>
        <taxon>Fungi</taxon>
        <taxon>Dikarya</taxon>
        <taxon>Basidiomycota</taxon>
        <taxon>Agaricomycotina</taxon>
        <taxon>Agaricomycetes</taxon>
        <taxon>Agaricomycetidae</taxon>
        <taxon>Agaricales</taxon>
        <taxon>Fistulinaceae</taxon>
        <taxon>Fistulina</taxon>
    </lineage>
</organism>
<evidence type="ECO:0000256" key="1">
    <source>
        <dbReference type="SAM" id="MobiDB-lite"/>
    </source>
</evidence>
<accession>A0A0D7AMV6</accession>
<feature type="compositionally biased region" description="Basic and acidic residues" evidence="1">
    <location>
        <begin position="27"/>
        <end position="36"/>
    </location>
</feature>
<proteinExistence type="predicted"/>
<dbReference type="EMBL" id="KN881634">
    <property type="protein sequence ID" value="KIY52646.1"/>
    <property type="molecule type" value="Genomic_DNA"/>
</dbReference>
<sequence length="125" mass="14327">MKSSFPKAVMIRTVRVKTRKRASWSPEYRRHQKQWENPDVTADRTWYTGEKPYKIRQHDNSRFDSDPAVETSSETRKPPSQMVKAVSPSTRELATHPEPGPSRSSSSSGRRPPAQVQGRRLASLH</sequence>
<feature type="compositionally biased region" description="Low complexity" evidence="1">
    <location>
        <begin position="101"/>
        <end position="113"/>
    </location>
</feature>
<reference evidence="2 3" key="1">
    <citation type="journal article" date="2015" name="Fungal Genet. Biol.">
        <title>Evolution of novel wood decay mechanisms in Agaricales revealed by the genome sequences of Fistulina hepatica and Cylindrobasidium torrendii.</title>
        <authorList>
            <person name="Floudas D."/>
            <person name="Held B.W."/>
            <person name="Riley R."/>
            <person name="Nagy L.G."/>
            <person name="Koehler G."/>
            <person name="Ransdell A.S."/>
            <person name="Younus H."/>
            <person name="Chow J."/>
            <person name="Chiniquy J."/>
            <person name="Lipzen A."/>
            <person name="Tritt A."/>
            <person name="Sun H."/>
            <person name="Haridas S."/>
            <person name="LaButti K."/>
            <person name="Ohm R.A."/>
            <person name="Kues U."/>
            <person name="Blanchette R.A."/>
            <person name="Grigoriev I.V."/>
            <person name="Minto R.E."/>
            <person name="Hibbett D.S."/>
        </authorList>
    </citation>
    <scope>NUCLEOTIDE SEQUENCE [LARGE SCALE GENOMIC DNA]</scope>
    <source>
        <strain evidence="2 3">ATCC 64428</strain>
    </source>
</reference>